<evidence type="ECO:0000313" key="3">
    <source>
        <dbReference type="Proteomes" id="UP000275078"/>
    </source>
</evidence>
<evidence type="ECO:0000313" key="2">
    <source>
        <dbReference type="EMBL" id="RPA85210.1"/>
    </source>
</evidence>
<reference evidence="2 3" key="1">
    <citation type="journal article" date="2018" name="Nat. Ecol. Evol.">
        <title>Pezizomycetes genomes reveal the molecular basis of ectomycorrhizal truffle lifestyle.</title>
        <authorList>
            <person name="Murat C."/>
            <person name="Payen T."/>
            <person name="Noel B."/>
            <person name="Kuo A."/>
            <person name="Morin E."/>
            <person name="Chen J."/>
            <person name="Kohler A."/>
            <person name="Krizsan K."/>
            <person name="Balestrini R."/>
            <person name="Da Silva C."/>
            <person name="Montanini B."/>
            <person name="Hainaut M."/>
            <person name="Levati E."/>
            <person name="Barry K.W."/>
            <person name="Belfiori B."/>
            <person name="Cichocki N."/>
            <person name="Clum A."/>
            <person name="Dockter R.B."/>
            <person name="Fauchery L."/>
            <person name="Guy J."/>
            <person name="Iotti M."/>
            <person name="Le Tacon F."/>
            <person name="Lindquist E.A."/>
            <person name="Lipzen A."/>
            <person name="Malagnac F."/>
            <person name="Mello A."/>
            <person name="Molinier V."/>
            <person name="Miyauchi S."/>
            <person name="Poulain J."/>
            <person name="Riccioni C."/>
            <person name="Rubini A."/>
            <person name="Sitrit Y."/>
            <person name="Splivallo R."/>
            <person name="Traeger S."/>
            <person name="Wang M."/>
            <person name="Zifcakova L."/>
            <person name="Wipf D."/>
            <person name="Zambonelli A."/>
            <person name="Paolocci F."/>
            <person name="Nowrousian M."/>
            <person name="Ottonello S."/>
            <person name="Baldrian P."/>
            <person name="Spatafora J.W."/>
            <person name="Henrissat B."/>
            <person name="Nagy L.G."/>
            <person name="Aury J.M."/>
            <person name="Wincker P."/>
            <person name="Grigoriev I.V."/>
            <person name="Bonfante P."/>
            <person name="Martin F.M."/>
        </authorList>
    </citation>
    <scope>NUCLEOTIDE SEQUENCE [LARGE SCALE GENOMIC DNA]</scope>
    <source>
        <strain evidence="2 3">RN42</strain>
    </source>
</reference>
<proteinExistence type="predicted"/>
<dbReference type="AlphaFoldDB" id="A0A3N4IM46"/>
<name>A0A3N4IM46_ASCIM</name>
<keyword evidence="3" id="KW-1185">Reference proteome</keyword>
<gene>
    <name evidence="2" type="ORF">BJ508DRAFT_323033</name>
</gene>
<accession>A0A3N4IM46</accession>
<protein>
    <submittedName>
        <fullName evidence="2">Uncharacterized protein</fullName>
    </submittedName>
</protein>
<feature type="compositionally biased region" description="Basic and acidic residues" evidence="1">
    <location>
        <begin position="729"/>
        <end position="742"/>
    </location>
</feature>
<evidence type="ECO:0000256" key="1">
    <source>
        <dbReference type="SAM" id="MobiDB-lite"/>
    </source>
</evidence>
<feature type="region of interest" description="Disordered" evidence="1">
    <location>
        <begin position="464"/>
        <end position="487"/>
    </location>
</feature>
<dbReference type="Proteomes" id="UP000275078">
    <property type="component" value="Unassembled WGS sequence"/>
</dbReference>
<feature type="compositionally biased region" description="Polar residues" evidence="1">
    <location>
        <begin position="121"/>
        <end position="135"/>
    </location>
</feature>
<feature type="compositionally biased region" description="Low complexity" evidence="1">
    <location>
        <begin position="96"/>
        <end position="120"/>
    </location>
</feature>
<feature type="region of interest" description="Disordered" evidence="1">
    <location>
        <begin position="1"/>
        <end position="149"/>
    </location>
</feature>
<sequence>MASQDNESNPPPRQSNAFRIVTLPPPSQIAATRVGATAPRSRGVSRRQSQRFDPIARRATSVRSVGFAGTGSTGPQRQISNAPLHSGSVLPPPGHQKQQQNQDQHRQQSSVPLSLPSTSPHHAQQGQIEPSQALGSASVGVPTSGLPQPTVAQQTEATAFDASTGYLQQERGWFHETFRLVGHPERQKKNPKIYDHIDPMTGEPCALLVYKNDWTQFARISTTYEDGSRDLQVPPGVVRGFDEEQLHELTDEFPYVAGCILRLPVPKPGENGEDIWNLRNVVQDHPDESSPMFRYLIIDEAWFENLQTYTFRPMAPATAVKDDLGKFPYLASWSPKARKYNGSMLKESFMTFTAPWYEHDPFTADLATTRLECDGCKALVRRALDFQRDVPAASMARKEAPPFRFCAHSLDRLKDTPVFEKMTTDTDLLPAQPAVTSDPDTTTTTEAASGAVFATGTASATDIAAGTTSDAPNATEPGVALADGPANGFVGSPPELYPIPTEAELAAARHHLASPPTPLATPSDLIPEHLLRTLPQREIANVLRLHQFLRLPLPTTPEEKQELVNRCLRRGRVNDGFEAPFIPQTMKPTEAQPGMGHTQATANIPAVPAEVMAPYSGLGWGLSYPSPAHYVLESPAPMLGFQPAGAQLGAWWNGAPVQMPIAQNPMFTPSNAGTAGHWQAQQNGFNAAAPEFVPGQNLDGNGVDGIDGNAIDSVDNERPVEEGAEGTTQEDKKEGIQTKDGADTCIVTDDASVHP</sequence>
<dbReference type="EMBL" id="ML119655">
    <property type="protein sequence ID" value="RPA85210.1"/>
    <property type="molecule type" value="Genomic_DNA"/>
</dbReference>
<feature type="compositionally biased region" description="Polar residues" evidence="1">
    <location>
        <begin position="73"/>
        <end position="83"/>
    </location>
</feature>
<organism evidence="2 3">
    <name type="scientific">Ascobolus immersus RN42</name>
    <dbReference type="NCBI Taxonomy" id="1160509"/>
    <lineage>
        <taxon>Eukaryota</taxon>
        <taxon>Fungi</taxon>
        <taxon>Dikarya</taxon>
        <taxon>Ascomycota</taxon>
        <taxon>Pezizomycotina</taxon>
        <taxon>Pezizomycetes</taxon>
        <taxon>Pezizales</taxon>
        <taxon>Ascobolaceae</taxon>
        <taxon>Ascobolus</taxon>
    </lineage>
</organism>
<feature type="region of interest" description="Disordered" evidence="1">
    <location>
        <begin position="711"/>
        <end position="755"/>
    </location>
</feature>
<feature type="region of interest" description="Disordered" evidence="1">
    <location>
        <begin position="424"/>
        <end position="444"/>
    </location>
</feature>